<feature type="region of interest" description="Disordered" evidence="1">
    <location>
        <begin position="1"/>
        <end position="117"/>
    </location>
</feature>
<accession>A0AAV3QC38</accession>
<keyword evidence="3" id="KW-1185">Reference proteome</keyword>
<feature type="compositionally biased region" description="Polar residues" evidence="1">
    <location>
        <begin position="1"/>
        <end position="10"/>
    </location>
</feature>
<feature type="compositionally biased region" description="Basic and acidic residues" evidence="1">
    <location>
        <begin position="65"/>
        <end position="75"/>
    </location>
</feature>
<name>A0AAV3QC38_LITER</name>
<dbReference type="Proteomes" id="UP001454036">
    <property type="component" value="Unassembled WGS sequence"/>
</dbReference>
<reference evidence="2 3" key="1">
    <citation type="submission" date="2024-01" db="EMBL/GenBank/DDBJ databases">
        <title>The complete chloroplast genome sequence of Lithospermum erythrorhizon: insights into the phylogenetic relationship among Boraginaceae species and the maternal lineages of purple gromwells.</title>
        <authorList>
            <person name="Okada T."/>
            <person name="Watanabe K."/>
        </authorList>
    </citation>
    <scope>NUCLEOTIDE SEQUENCE [LARGE SCALE GENOMIC DNA]</scope>
</reference>
<evidence type="ECO:0000313" key="3">
    <source>
        <dbReference type="Proteomes" id="UP001454036"/>
    </source>
</evidence>
<organism evidence="2 3">
    <name type="scientific">Lithospermum erythrorhizon</name>
    <name type="common">Purple gromwell</name>
    <name type="synonym">Lithospermum officinale var. erythrorhizon</name>
    <dbReference type="NCBI Taxonomy" id="34254"/>
    <lineage>
        <taxon>Eukaryota</taxon>
        <taxon>Viridiplantae</taxon>
        <taxon>Streptophyta</taxon>
        <taxon>Embryophyta</taxon>
        <taxon>Tracheophyta</taxon>
        <taxon>Spermatophyta</taxon>
        <taxon>Magnoliopsida</taxon>
        <taxon>eudicotyledons</taxon>
        <taxon>Gunneridae</taxon>
        <taxon>Pentapetalae</taxon>
        <taxon>asterids</taxon>
        <taxon>lamiids</taxon>
        <taxon>Boraginales</taxon>
        <taxon>Boraginaceae</taxon>
        <taxon>Boraginoideae</taxon>
        <taxon>Lithospermeae</taxon>
        <taxon>Lithospermum</taxon>
    </lineage>
</organism>
<protein>
    <submittedName>
        <fullName evidence="2">Uncharacterized protein</fullName>
    </submittedName>
</protein>
<evidence type="ECO:0000256" key="1">
    <source>
        <dbReference type="SAM" id="MobiDB-lite"/>
    </source>
</evidence>
<gene>
    <name evidence="2" type="ORF">LIER_39111</name>
</gene>
<dbReference type="AlphaFoldDB" id="A0AAV3QC38"/>
<comment type="caution">
    <text evidence="2">The sequence shown here is derived from an EMBL/GenBank/DDBJ whole genome shotgun (WGS) entry which is preliminary data.</text>
</comment>
<evidence type="ECO:0000313" key="2">
    <source>
        <dbReference type="EMBL" id="GAA0160816.1"/>
    </source>
</evidence>
<sequence>MVRCNQQASTYEPLGNTPLRVSVAEKHEKRQGRSPSPPRYPPRRQKYSPPRHNSYRWPRSPYHPWTDKQAAERGENSPVAGHVATITSRIHGVGDSRNSRKKYARREVYGVMKPGNL</sequence>
<proteinExistence type="predicted"/>
<dbReference type="EMBL" id="BAABME010020577">
    <property type="protein sequence ID" value="GAA0160816.1"/>
    <property type="molecule type" value="Genomic_DNA"/>
</dbReference>